<protein>
    <submittedName>
        <fullName evidence="4">S9 family peptidase</fullName>
    </submittedName>
</protein>
<sequence length="645" mass="72959">MKRILPLLLLWLSLPLLAQTVPQLPVEAFASIPDVSSVQLSPDGKKIASIVRVDQPKLKGTVVSILDLETGAKDVAVHTDNQKFVLLSLQWANDTTLLISAKFPANRYGTPTTETRLVKYDLTTRKTTSVLARSVVERLSWIPQHQGQIIDMMPDDPDHILLSLDGMGEAVGEDSVLRVNLSQGKSAFIQNAKRKVIGWIADRQHKIRISIYNDDTEYRIYEQPEQKTESRLLWTFKAFSEDSIWPLGFDADPNILYVRAYHQGFEAIFKVNLTDPKLSKELVYANENTDVEGDLIYSELKKKVIGISEGDGEEYTFWDPEYAGLQNGLKAVLPNAHNFITQFSANERRYIVYSTSSTQPGTYYFGDRDEKALFPIAERYSQLSSEQLADTQYLSYEARDKLKIDAYLTVPKGLEAKNLPTIIFPHGGPISYDSNDFDYWAQFFANRGYAVFRMNFRGSAGYGYEFMKAGLKSWGLEMQNDVEDGTRYLINQGISDPQRICIVGASYGGYAALMGAAMTPDLYRCAVSVAGVTDVAYLVKSSRRFTNYEVVKEQIGDDFSALYERSPVSKADKITIPVLLLHGDKDRVVKVQHSREMFDELKSRKKNVEYIELENGDHYLSNNDHRLTTFKALDKFLADNLKTQL</sequence>
<gene>
    <name evidence="4" type="ORF">CF168_20200</name>
</gene>
<evidence type="ECO:0000256" key="1">
    <source>
        <dbReference type="ARBA" id="ARBA00022801"/>
    </source>
</evidence>
<organism evidence="4 5">
    <name type="scientific">Shewanella bicestrii</name>
    <dbReference type="NCBI Taxonomy" id="2018305"/>
    <lineage>
        <taxon>Bacteria</taxon>
        <taxon>Pseudomonadati</taxon>
        <taxon>Pseudomonadota</taxon>
        <taxon>Gammaproteobacteria</taxon>
        <taxon>Alteromonadales</taxon>
        <taxon>Shewanellaceae</taxon>
        <taxon>Shewanella</taxon>
    </lineage>
</organism>
<keyword evidence="5" id="KW-1185">Reference proteome</keyword>
<dbReference type="Pfam" id="PF00326">
    <property type="entry name" value="Peptidase_S9"/>
    <property type="match status" value="1"/>
</dbReference>
<evidence type="ECO:0000259" key="3">
    <source>
        <dbReference type="Pfam" id="PF00326"/>
    </source>
</evidence>
<dbReference type="SUPFAM" id="SSF53474">
    <property type="entry name" value="alpha/beta-Hydrolases"/>
    <property type="match status" value="1"/>
</dbReference>
<feature type="domain" description="Peptidase S9 prolyl oligopeptidase catalytic" evidence="3">
    <location>
        <begin position="436"/>
        <end position="642"/>
    </location>
</feature>
<name>A0A220USZ9_9GAMM</name>
<dbReference type="GO" id="GO:0006508">
    <property type="term" value="P:proteolysis"/>
    <property type="evidence" value="ECO:0007669"/>
    <property type="project" value="InterPro"/>
</dbReference>
<evidence type="ECO:0000313" key="5">
    <source>
        <dbReference type="Proteomes" id="UP000198367"/>
    </source>
</evidence>
<dbReference type="KEGG" id="sbj:CF168_20200"/>
<dbReference type="PANTHER" id="PTHR42776">
    <property type="entry name" value="SERINE PEPTIDASE S9 FAMILY MEMBER"/>
    <property type="match status" value="1"/>
</dbReference>
<dbReference type="InterPro" id="IPR001375">
    <property type="entry name" value="Peptidase_S9_cat"/>
</dbReference>
<dbReference type="InterPro" id="IPR029058">
    <property type="entry name" value="AB_hydrolase_fold"/>
</dbReference>
<proteinExistence type="predicted"/>
<evidence type="ECO:0000256" key="2">
    <source>
        <dbReference type="SAM" id="SignalP"/>
    </source>
</evidence>
<dbReference type="FunFam" id="3.40.50.1820:FF:000442">
    <property type="entry name" value="Subfamily S9C unassigned peptidase"/>
    <property type="match status" value="1"/>
</dbReference>
<keyword evidence="2" id="KW-0732">Signal</keyword>
<dbReference type="SUPFAM" id="SSF82171">
    <property type="entry name" value="DPP6 N-terminal domain-like"/>
    <property type="match status" value="1"/>
</dbReference>
<reference evidence="4 5" key="1">
    <citation type="submission" date="2017-07" db="EMBL/GenBank/DDBJ databases">
        <title>Phenotypical and genomic characterization of a clinical isolate of Shewanella bicestrii sp. nov. producing an extended-spectrum beta-lactamase and a new oxacillinase variant.</title>
        <authorList>
            <person name="Jousset A.B."/>
            <person name="Bonnin R.A."/>
            <person name="Girlich D."/>
            <person name="Dabos L."/>
            <person name="Potron A."/>
            <person name="Dortet L."/>
            <person name="Glaser P."/>
            <person name="Naas T."/>
        </authorList>
    </citation>
    <scope>NUCLEOTIDE SEQUENCE [LARGE SCALE GENOMIC DNA]</scope>
    <source>
        <strain evidence="4 5">JAB-1</strain>
    </source>
</reference>
<dbReference type="RefSeq" id="WP_089068796.1">
    <property type="nucleotide sequence ID" value="NZ_CP022358.1"/>
</dbReference>
<feature type="signal peptide" evidence="2">
    <location>
        <begin position="1"/>
        <end position="18"/>
    </location>
</feature>
<dbReference type="PANTHER" id="PTHR42776:SF27">
    <property type="entry name" value="DIPEPTIDYL PEPTIDASE FAMILY MEMBER 6"/>
    <property type="match status" value="1"/>
</dbReference>
<dbReference type="Proteomes" id="UP000198367">
    <property type="component" value="Chromosome"/>
</dbReference>
<keyword evidence="1" id="KW-0378">Hydrolase</keyword>
<dbReference type="Gene3D" id="3.40.50.1820">
    <property type="entry name" value="alpha/beta hydrolase"/>
    <property type="match status" value="1"/>
</dbReference>
<accession>A0A220USZ9</accession>
<evidence type="ECO:0000313" key="4">
    <source>
        <dbReference type="EMBL" id="ASK71012.1"/>
    </source>
</evidence>
<feature type="chain" id="PRO_5013233916" evidence="2">
    <location>
        <begin position="19"/>
        <end position="645"/>
    </location>
</feature>
<dbReference type="AlphaFoldDB" id="A0A220USZ9"/>
<dbReference type="EMBL" id="CP022358">
    <property type="protein sequence ID" value="ASK71012.1"/>
    <property type="molecule type" value="Genomic_DNA"/>
</dbReference>
<dbReference type="GO" id="GO:0004252">
    <property type="term" value="F:serine-type endopeptidase activity"/>
    <property type="evidence" value="ECO:0007669"/>
    <property type="project" value="TreeGrafter"/>
</dbReference>